<keyword evidence="1" id="KW-0812">Transmembrane</keyword>
<proteinExistence type="predicted"/>
<evidence type="ECO:0000313" key="5">
    <source>
        <dbReference type="Proteomes" id="UP000184069"/>
    </source>
</evidence>
<feature type="transmembrane region" description="Helical" evidence="1">
    <location>
        <begin position="167"/>
        <end position="187"/>
    </location>
</feature>
<keyword evidence="1" id="KW-1133">Transmembrane helix</keyword>
<keyword evidence="1" id="KW-0472">Membrane</keyword>
<dbReference type="RefSeq" id="WP_066694863.1">
    <property type="nucleotide sequence ID" value="NZ_FRBM01000005.1"/>
</dbReference>
<reference evidence="3 5" key="2">
    <citation type="submission" date="2016-11" db="EMBL/GenBank/DDBJ databases">
        <authorList>
            <person name="Jaros S."/>
            <person name="Januszkiewicz K."/>
            <person name="Wedrychowicz H."/>
        </authorList>
    </citation>
    <scope>NUCLEOTIDE SEQUENCE [LARGE SCALE GENOMIC DNA]</scope>
    <source>
        <strain evidence="3 5">DSM 27621</strain>
    </source>
</reference>
<keyword evidence="4" id="KW-1185">Reference proteome</keyword>
<evidence type="ECO:0000313" key="3">
    <source>
        <dbReference type="EMBL" id="SHL69241.1"/>
    </source>
</evidence>
<protein>
    <submittedName>
        <fullName evidence="3">Uncharacterized protein</fullName>
    </submittedName>
</protein>
<dbReference type="Proteomes" id="UP000093508">
    <property type="component" value="Unassembled WGS sequence"/>
</dbReference>
<evidence type="ECO:0000313" key="4">
    <source>
        <dbReference type="Proteomes" id="UP000093508"/>
    </source>
</evidence>
<dbReference type="OrthoDB" id="1273587at2"/>
<sequence length="215" mass="25139">MESIIELENLDAAQKFFKDQSIEHFKGLTKILALDIESLSSIDITLLKVRLKEAENLIYDINFIQKHTLIVRKDETFRVSSTNTYFNGIELNIKYQLRESIEFIKNRIIQIEGQTMTLRDESENVYTQEANWEMELRVKMQEHIIKTQNFNNKYEVILKFLSRETTASIVGLFLLLTLGICLSVTMFLNKEPLKIIESAFLLILGYFFGHSKESK</sequence>
<dbReference type="AlphaFoldDB" id="A0A1M7CPL1"/>
<reference evidence="2 4" key="1">
    <citation type="submission" date="2016-07" db="EMBL/GenBank/DDBJ databases">
        <authorList>
            <person name="Jeong J.-J."/>
            <person name="Kim D.W."/>
            <person name="Sang M.K."/>
            <person name="Choi I.-G."/>
            <person name="Kim K.D."/>
        </authorList>
    </citation>
    <scope>NUCLEOTIDE SEQUENCE [LARGE SCALE GENOMIC DNA]</scope>
    <source>
        <strain evidence="2 4">C-26</strain>
    </source>
</reference>
<accession>A0A1M7CPL1</accession>
<organism evidence="3 5">
    <name type="scientific">Chryseobacterium contaminans</name>
    <dbReference type="NCBI Taxonomy" id="1423959"/>
    <lineage>
        <taxon>Bacteria</taxon>
        <taxon>Pseudomonadati</taxon>
        <taxon>Bacteroidota</taxon>
        <taxon>Flavobacteriia</taxon>
        <taxon>Flavobacteriales</taxon>
        <taxon>Weeksellaceae</taxon>
        <taxon>Chryseobacterium group</taxon>
        <taxon>Chryseobacterium</taxon>
    </lineage>
</organism>
<dbReference type="EMBL" id="FRBM01000005">
    <property type="protein sequence ID" value="SHL69241.1"/>
    <property type="molecule type" value="Genomic_DNA"/>
</dbReference>
<dbReference type="EMBL" id="MAYF01000127">
    <property type="protein sequence ID" value="OCA78931.1"/>
    <property type="molecule type" value="Genomic_DNA"/>
</dbReference>
<name>A0A1M7CPL1_9FLAO</name>
<gene>
    <name evidence="2" type="ORF">BBH99_20190</name>
    <name evidence="3" type="ORF">SAMN05444407_105317</name>
</gene>
<dbReference type="Proteomes" id="UP000184069">
    <property type="component" value="Unassembled WGS sequence"/>
</dbReference>
<evidence type="ECO:0000313" key="2">
    <source>
        <dbReference type="EMBL" id="OCA78931.1"/>
    </source>
</evidence>
<evidence type="ECO:0000256" key="1">
    <source>
        <dbReference type="SAM" id="Phobius"/>
    </source>
</evidence>